<gene>
    <name evidence="2" type="ORF">DC3_02350</name>
</gene>
<proteinExistence type="predicted"/>
<organism evidence="2 3">
    <name type="scientific">Deinococcus cellulosilyticus (strain DSM 18568 / NBRC 106333 / KACC 11606 / 5516J-15)</name>
    <dbReference type="NCBI Taxonomy" id="1223518"/>
    <lineage>
        <taxon>Bacteria</taxon>
        <taxon>Thermotogati</taxon>
        <taxon>Deinococcota</taxon>
        <taxon>Deinococci</taxon>
        <taxon>Deinococcales</taxon>
        <taxon>Deinococcaceae</taxon>
        <taxon>Deinococcus</taxon>
    </lineage>
</organism>
<protein>
    <submittedName>
        <fullName evidence="2">Uncharacterized protein</fullName>
    </submittedName>
</protein>
<dbReference type="RefSeq" id="WP_146881749.1">
    <property type="nucleotide sequence ID" value="NZ_BJXB01000001.1"/>
</dbReference>
<evidence type="ECO:0000256" key="1">
    <source>
        <dbReference type="SAM" id="Coils"/>
    </source>
</evidence>
<dbReference type="EMBL" id="BJXB01000001">
    <property type="protein sequence ID" value="GEM44600.1"/>
    <property type="molecule type" value="Genomic_DNA"/>
</dbReference>
<name>A0A511MVK4_DEIC1</name>
<accession>A0A511MVK4</accession>
<evidence type="ECO:0000313" key="2">
    <source>
        <dbReference type="EMBL" id="GEM44600.1"/>
    </source>
</evidence>
<dbReference type="Proteomes" id="UP000321306">
    <property type="component" value="Unassembled WGS sequence"/>
</dbReference>
<feature type="coiled-coil region" evidence="1">
    <location>
        <begin position="6"/>
        <end position="38"/>
    </location>
</feature>
<dbReference type="AlphaFoldDB" id="A0A511MVK4"/>
<evidence type="ECO:0000313" key="3">
    <source>
        <dbReference type="Proteomes" id="UP000321306"/>
    </source>
</evidence>
<sequence>MSHDTLQRLDHLLKAARIREEQKRQEELLAQQALLRRNEEMLTFFRSELLPFAEEIVSRLRAAEIPSLLYFNTREPKYSIKLEIHPIKQGTKCSGFMEFSYSIQRDTLQGYFDHKGGAARSVQVDGARDLKEQFGNIVLLFLEEALNS</sequence>
<keyword evidence="1" id="KW-0175">Coiled coil</keyword>
<reference evidence="2 3" key="1">
    <citation type="submission" date="2019-07" db="EMBL/GenBank/DDBJ databases">
        <title>Whole genome shotgun sequence of Deinococcus cellulosilyticus NBRC 106333.</title>
        <authorList>
            <person name="Hosoyama A."/>
            <person name="Uohara A."/>
            <person name="Ohji S."/>
            <person name="Ichikawa N."/>
        </authorList>
    </citation>
    <scope>NUCLEOTIDE SEQUENCE [LARGE SCALE GENOMIC DNA]</scope>
    <source>
        <strain evidence="2 3">NBRC 106333</strain>
    </source>
</reference>
<comment type="caution">
    <text evidence="2">The sequence shown here is derived from an EMBL/GenBank/DDBJ whole genome shotgun (WGS) entry which is preliminary data.</text>
</comment>
<keyword evidence="3" id="KW-1185">Reference proteome</keyword>